<dbReference type="EMBL" id="CM009293">
    <property type="protein sequence ID" value="KAI9396172.1"/>
    <property type="molecule type" value="Genomic_DNA"/>
</dbReference>
<evidence type="ECO:0000313" key="1">
    <source>
        <dbReference type="EMBL" id="KAI9396172.1"/>
    </source>
</evidence>
<proteinExistence type="predicted"/>
<reference evidence="1 2" key="1">
    <citation type="journal article" date="2006" name="Science">
        <title>The genome of black cottonwood, Populus trichocarpa (Torr. &amp; Gray).</title>
        <authorList>
            <person name="Tuskan G.A."/>
            <person name="Difazio S."/>
            <person name="Jansson S."/>
            <person name="Bohlmann J."/>
            <person name="Grigoriev I."/>
            <person name="Hellsten U."/>
            <person name="Putnam N."/>
            <person name="Ralph S."/>
            <person name="Rombauts S."/>
            <person name="Salamov A."/>
            <person name="Schein J."/>
            <person name="Sterck L."/>
            <person name="Aerts A."/>
            <person name="Bhalerao R.R."/>
            <person name="Bhalerao R.P."/>
            <person name="Blaudez D."/>
            <person name="Boerjan W."/>
            <person name="Brun A."/>
            <person name="Brunner A."/>
            <person name="Busov V."/>
            <person name="Campbell M."/>
            <person name="Carlson J."/>
            <person name="Chalot M."/>
            <person name="Chapman J."/>
            <person name="Chen G.L."/>
            <person name="Cooper D."/>
            <person name="Coutinho P.M."/>
            <person name="Couturier J."/>
            <person name="Covert S."/>
            <person name="Cronk Q."/>
            <person name="Cunningham R."/>
            <person name="Davis J."/>
            <person name="Degroeve S."/>
            <person name="Dejardin A."/>
            <person name="Depamphilis C."/>
            <person name="Detter J."/>
            <person name="Dirks B."/>
            <person name="Dubchak I."/>
            <person name="Duplessis S."/>
            <person name="Ehlting J."/>
            <person name="Ellis B."/>
            <person name="Gendler K."/>
            <person name="Goodstein D."/>
            <person name="Gribskov M."/>
            <person name="Grimwood J."/>
            <person name="Groover A."/>
            <person name="Gunter L."/>
            <person name="Hamberger B."/>
            <person name="Heinze B."/>
            <person name="Helariutta Y."/>
            <person name="Henrissat B."/>
            <person name="Holligan D."/>
            <person name="Holt R."/>
            <person name="Huang W."/>
            <person name="Islam-Faridi N."/>
            <person name="Jones S."/>
            <person name="Jones-Rhoades M."/>
            <person name="Jorgensen R."/>
            <person name="Joshi C."/>
            <person name="Kangasjarvi J."/>
            <person name="Karlsson J."/>
            <person name="Kelleher C."/>
            <person name="Kirkpatrick R."/>
            <person name="Kirst M."/>
            <person name="Kohler A."/>
            <person name="Kalluri U."/>
            <person name="Larimer F."/>
            <person name="Leebens-Mack J."/>
            <person name="Leple J.C."/>
            <person name="Locascio P."/>
            <person name="Lou Y."/>
            <person name="Lucas S."/>
            <person name="Martin F."/>
            <person name="Montanini B."/>
            <person name="Napoli C."/>
            <person name="Nelson D.R."/>
            <person name="Nelson C."/>
            <person name="Nieminen K."/>
            <person name="Nilsson O."/>
            <person name="Pereda V."/>
            <person name="Peter G."/>
            <person name="Philippe R."/>
            <person name="Pilate G."/>
            <person name="Poliakov A."/>
            <person name="Razumovskaya J."/>
            <person name="Richardson P."/>
            <person name="Rinaldi C."/>
            <person name="Ritland K."/>
            <person name="Rouze P."/>
            <person name="Ryaboy D."/>
            <person name="Schmutz J."/>
            <person name="Schrader J."/>
            <person name="Segerman B."/>
            <person name="Shin H."/>
            <person name="Siddiqui A."/>
            <person name="Sterky F."/>
            <person name="Terry A."/>
            <person name="Tsai C.J."/>
            <person name="Uberbacher E."/>
            <person name="Unneberg P."/>
            <person name="Vahala J."/>
            <person name="Wall K."/>
            <person name="Wessler S."/>
            <person name="Yang G."/>
            <person name="Yin T."/>
            <person name="Douglas C."/>
            <person name="Marra M."/>
            <person name="Sandberg G."/>
            <person name="Van de Peer Y."/>
            <person name="Rokhsar D."/>
        </authorList>
    </citation>
    <scope>NUCLEOTIDE SEQUENCE [LARGE SCALE GENOMIC DNA]</scope>
    <source>
        <strain evidence="2">cv. Nisqually</strain>
    </source>
</reference>
<gene>
    <name evidence="1" type="ORF">POPTR_004G089450v4</name>
</gene>
<accession>A0ACC0T3R5</accession>
<sequence length="63" mass="7205">MKQHIEFLSVQKKKKNKGNVNLQMSIFLLPGKTADSPCEMSVLQGGEEIKSRRIRVYSEGLRK</sequence>
<dbReference type="Proteomes" id="UP000006729">
    <property type="component" value="Chromosome 4"/>
</dbReference>
<name>A0ACC0T3R5_POPTR</name>
<comment type="caution">
    <text evidence="1">The sequence shown here is derived from an EMBL/GenBank/DDBJ whole genome shotgun (WGS) entry which is preliminary data.</text>
</comment>
<evidence type="ECO:0000313" key="2">
    <source>
        <dbReference type="Proteomes" id="UP000006729"/>
    </source>
</evidence>
<keyword evidence="2" id="KW-1185">Reference proteome</keyword>
<organism evidence="1 2">
    <name type="scientific">Populus trichocarpa</name>
    <name type="common">Western balsam poplar</name>
    <name type="synonym">Populus balsamifera subsp. trichocarpa</name>
    <dbReference type="NCBI Taxonomy" id="3694"/>
    <lineage>
        <taxon>Eukaryota</taxon>
        <taxon>Viridiplantae</taxon>
        <taxon>Streptophyta</taxon>
        <taxon>Embryophyta</taxon>
        <taxon>Tracheophyta</taxon>
        <taxon>Spermatophyta</taxon>
        <taxon>Magnoliopsida</taxon>
        <taxon>eudicotyledons</taxon>
        <taxon>Gunneridae</taxon>
        <taxon>Pentapetalae</taxon>
        <taxon>rosids</taxon>
        <taxon>fabids</taxon>
        <taxon>Malpighiales</taxon>
        <taxon>Salicaceae</taxon>
        <taxon>Saliceae</taxon>
        <taxon>Populus</taxon>
    </lineage>
</organism>
<protein>
    <submittedName>
        <fullName evidence="1">Uncharacterized protein</fullName>
    </submittedName>
</protein>